<accession>A0A2T0SX99</accession>
<keyword evidence="3" id="KW-1185">Reference proteome</keyword>
<evidence type="ECO:0008006" key="4">
    <source>
        <dbReference type="Google" id="ProtNLM"/>
    </source>
</evidence>
<feature type="signal peptide" evidence="1">
    <location>
        <begin position="1"/>
        <end position="23"/>
    </location>
</feature>
<gene>
    <name evidence="2" type="ORF">CLV43_109274</name>
</gene>
<protein>
    <recommendedName>
        <fullName evidence="4">HAF family extracellular repeat protein</fullName>
    </recommendedName>
</protein>
<name>A0A2T0SX99_9PSEU</name>
<dbReference type="AlphaFoldDB" id="A0A2T0SX99"/>
<keyword evidence="1" id="KW-0732">Signal</keyword>
<proteinExistence type="predicted"/>
<feature type="chain" id="PRO_5015493559" description="HAF family extracellular repeat protein" evidence="1">
    <location>
        <begin position="24"/>
        <end position="344"/>
    </location>
</feature>
<dbReference type="RefSeq" id="WP_106191053.1">
    <property type="nucleotide sequence ID" value="NZ_PVTF01000009.1"/>
</dbReference>
<sequence length="344" mass="34767">MRFRYPVTIALVLAAISSPTASAATCTWTPTILPLPAGMTTGTVYAADSGGGYAGVASGDGATSHAVRWSGGTATDYGTVPGYGPYVSVKGVNRNGVVVGSTSAATGNRQRAFRSVGTALQALPEPAGANHSWATAVNDNGDVVGNIGADVTIGGSSYLVNTAVLWPANAPGTVVELTAGLPTTGQTIARGVDQDGTVLVEHFPTTTSFLDADVLHLWRAGSARALPAPSGASSVAGNAISNGRVAGGSTVLGDLSATVWEPNGTIVKPAAADYTTSVNRTGQTVGWKAGPSLNMTYSVWQGTTKVGTYSGRWGLTASADNGTVAGWNRTAANSPNQPAYYRCL</sequence>
<evidence type="ECO:0000313" key="2">
    <source>
        <dbReference type="EMBL" id="PRY38054.1"/>
    </source>
</evidence>
<comment type="caution">
    <text evidence="2">The sequence shown here is derived from an EMBL/GenBank/DDBJ whole genome shotgun (WGS) entry which is preliminary data.</text>
</comment>
<evidence type="ECO:0000313" key="3">
    <source>
        <dbReference type="Proteomes" id="UP000239494"/>
    </source>
</evidence>
<dbReference type="OrthoDB" id="3985792at2"/>
<dbReference type="EMBL" id="PVTF01000009">
    <property type="protein sequence ID" value="PRY38054.1"/>
    <property type="molecule type" value="Genomic_DNA"/>
</dbReference>
<reference evidence="2 3" key="1">
    <citation type="submission" date="2018-03" db="EMBL/GenBank/DDBJ databases">
        <title>Genomic Encyclopedia of Archaeal and Bacterial Type Strains, Phase II (KMG-II): from individual species to whole genera.</title>
        <authorList>
            <person name="Goeker M."/>
        </authorList>
    </citation>
    <scope>NUCLEOTIDE SEQUENCE [LARGE SCALE GENOMIC DNA]</scope>
    <source>
        <strain evidence="2 3">DSM 44720</strain>
    </source>
</reference>
<organism evidence="2 3">
    <name type="scientific">Umezawaea tangerina</name>
    <dbReference type="NCBI Taxonomy" id="84725"/>
    <lineage>
        <taxon>Bacteria</taxon>
        <taxon>Bacillati</taxon>
        <taxon>Actinomycetota</taxon>
        <taxon>Actinomycetes</taxon>
        <taxon>Pseudonocardiales</taxon>
        <taxon>Pseudonocardiaceae</taxon>
        <taxon>Umezawaea</taxon>
    </lineage>
</organism>
<dbReference type="Proteomes" id="UP000239494">
    <property type="component" value="Unassembled WGS sequence"/>
</dbReference>
<evidence type="ECO:0000256" key="1">
    <source>
        <dbReference type="SAM" id="SignalP"/>
    </source>
</evidence>